<keyword evidence="1 2" id="KW-0418">Kinase</keyword>
<keyword evidence="1" id="KW-0067">ATP-binding</keyword>
<dbReference type="GO" id="GO:0009254">
    <property type="term" value="P:peptidoglycan turnover"/>
    <property type="evidence" value="ECO:0007669"/>
    <property type="project" value="UniProtKB-UniRule"/>
</dbReference>
<dbReference type="NCBIfam" id="NF007139">
    <property type="entry name" value="PRK09585.1-3"/>
    <property type="match status" value="1"/>
</dbReference>
<dbReference type="HAMAP" id="MF_01270">
    <property type="entry name" value="AnhMurNAc_kinase"/>
    <property type="match status" value="1"/>
</dbReference>
<dbReference type="UniPathway" id="UPA00343"/>
<keyword evidence="1" id="KW-0119">Carbohydrate metabolism</keyword>
<dbReference type="GO" id="GO:0006040">
    <property type="term" value="P:amino sugar metabolic process"/>
    <property type="evidence" value="ECO:0007669"/>
    <property type="project" value="InterPro"/>
</dbReference>
<comment type="catalytic activity">
    <reaction evidence="1">
        <text>1,6-anhydro-N-acetyl-beta-muramate + ATP + H2O = N-acetyl-D-muramate 6-phosphate + ADP + H(+)</text>
        <dbReference type="Rhea" id="RHEA:24952"/>
        <dbReference type="ChEBI" id="CHEBI:15377"/>
        <dbReference type="ChEBI" id="CHEBI:15378"/>
        <dbReference type="ChEBI" id="CHEBI:30616"/>
        <dbReference type="ChEBI" id="CHEBI:58690"/>
        <dbReference type="ChEBI" id="CHEBI:58722"/>
        <dbReference type="ChEBI" id="CHEBI:456216"/>
        <dbReference type="EC" id="2.7.1.170"/>
    </reaction>
</comment>
<comment type="pathway">
    <text evidence="1">Cell wall biogenesis; peptidoglycan recycling.</text>
</comment>
<comment type="similarity">
    <text evidence="1">Belongs to the anhydro-N-acetylmuramic acid kinase family.</text>
</comment>
<reference evidence="2 3" key="1">
    <citation type="journal article" date="2016" name="Nat. Commun.">
        <title>Thousands of microbial genomes shed light on interconnected biogeochemical processes in an aquifer system.</title>
        <authorList>
            <person name="Anantharaman K."/>
            <person name="Brown C.T."/>
            <person name="Hug L.A."/>
            <person name="Sharon I."/>
            <person name="Castelle C.J."/>
            <person name="Probst A.J."/>
            <person name="Thomas B.C."/>
            <person name="Singh A."/>
            <person name="Wilkins M.J."/>
            <person name="Karaoz U."/>
            <person name="Brodie E.L."/>
            <person name="Williams K.H."/>
            <person name="Hubbard S.S."/>
            <person name="Banfield J.F."/>
        </authorList>
    </citation>
    <scope>NUCLEOTIDE SEQUENCE [LARGE SCALE GENOMIC DNA]</scope>
</reference>
<evidence type="ECO:0000256" key="1">
    <source>
        <dbReference type="HAMAP-Rule" id="MF_01270"/>
    </source>
</evidence>
<dbReference type="PANTHER" id="PTHR30605">
    <property type="entry name" value="ANHYDRO-N-ACETYLMURAMIC ACID KINASE"/>
    <property type="match status" value="1"/>
</dbReference>
<keyword evidence="1" id="KW-0547">Nucleotide-binding</keyword>
<dbReference type="EMBL" id="MHLI01000006">
    <property type="protein sequence ID" value="OGZ05952.1"/>
    <property type="molecule type" value="Genomic_DNA"/>
</dbReference>
<dbReference type="Gene3D" id="3.30.420.40">
    <property type="match status" value="2"/>
</dbReference>
<dbReference type="EC" id="2.7.1.170" evidence="1"/>
<dbReference type="CDD" id="cd24050">
    <property type="entry name" value="ASKHA_NBD_ANMK"/>
    <property type="match status" value="1"/>
</dbReference>
<comment type="caution">
    <text evidence="2">The sequence shown here is derived from an EMBL/GenBank/DDBJ whole genome shotgun (WGS) entry which is preliminary data.</text>
</comment>
<evidence type="ECO:0000313" key="2">
    <source>
        <dbReference type="EMBL" id="OGZ05952.1"/>
    </source>
</evidence>
<dbReference type="GO" id="GO:0005524">
    <property type="term" value="F:ATP binding"/>
    <property type="evidence" value="ECO:0007669"/>
    <property type="project" value="UniProtKB-UniRule"/>
</dbReference>
<protein>
    <recommendedName>
        <fullName evidence="1">Anhydro-N-acetylmuramic acid kinase</fullName>
        <ecNumber evidence="1">2.7.1.170</ecNumber>
    </recommendedName>
    <alternativeName>
        <fullName evidence="1">AnhMurNAc kinase</fullName>
    </alternativeName>
</protein>
<feature type="binding site" evidence="1">
    <location>
        <begin position="15"/>
        <end position="22"/>
    </location>
    <ligand>
        <name>ATP</name>
        <dbReference type="ChEBI" id="CHEBI:30616"/>
    </ligand>
</feature>
<dbReference type="Pfam" id="PF03702">
    <property type="entry name" value="AnmK"/>
    <property type="match status" value="1"/>
</dbReference>
<dbReference type="PANTHER" id="PTHR30605:SF0">
    <property type="entry name" value="ANHYDRO-N-ACETYLMURAMIC ACID KINASE"/>
    <property type="match status" value="1"/>
</dbReference>
<dbReference type="UniPathway" id="UPA00544"/>
<accession>A0A1G2CXK2</accession>
<dbReference type="GO" id="GO:0016773">
    <property type="term" value="F:phosphotransferase activity, alcohol group as acceptor"/>
    <property type="evidence" value="ECO:0007669"/>
    <property type="project" value="UniProtKB-UniRule"/>
</dbReference>
<dbReference type="InterPro" id="IPR005338">
    <property type="entry name" value="Anhydro_N_Ac-Mur_kinase"/>
</dbReference>
<evidence type="ECO:0000313" key="3">
    <source>
        <dbReference type="Proteomes" id="UP000177122"/>
    </source>
</evidence>
<dbReference type="Proteomes" id="UP000177122">
    <property type="component" value="Unassembled WGS sequence"/>
</dbReference>
<dbReference type="GO" id="GO:0016301">
    <property type="term" value="F:kinase activity"/>
    <property type="evidence" value="ECO:0007669"/>
    <property type="project" value="UniProtKB-KW"/>
</dbReference>
<comment type="function">
    <text evidence="1">Catalyzes the specific phosphorylation of 1,6-anhydro-N-acetylmuramic acid (anhMurNAc) with the simultaneous cleavage of the 1,6-anhydro ring, generating MurNAc-6-P. Is required for the utilization of anhMurNAc either imported from the medium or derived from its own cell wall murein, and thus plays a role in cell wall recycling.</text>
</comment>
<comment type="pathway">
    <text evidence="1">Amino-sugar metabolism; 1,6-anhydro-N-acetylmuramate degradation.</text>
</comment>
<keyword evidence="1" id="KW-0808">Transferase</keyword>
<dbReference type="GO" id="GO:0097175">
    <property type="term" value="P:1,6-anhydro-N-acetyl-beta-muramic acid catabolic process"/>
    <property type="evidence" value="ECO:0007669"/>
    <property type="project" value="UniProtKB-UniRule"/>
</dbReference>
<organism evidence="2 3">
    <name type="scientific">Candidatus Lloydbacteria bacterium RIFCSPHIGHO2_01_FULL_49_22</name>
    <dbReference type="NCBI Taxonomy" id="1798658"/>
    <lineage>
        <taxon>Bacteria</taxon>
        <taxon>Candidatus Lloydiibacteriota</taxon>
    </lineage>
</organism>
<name>A0A1G2CXK2_9BACT</name>
<dbReference type="AlphaFoldDB" id="A0A1G2CXK2"/>
<proteinExistence type="inferred from homology"/>
<sequence>MSRAKRAYYIGIMSGTSLDGADAVLADLSKSPFTVRATAFVRFDKRLRETLLLLHEDKAGSLTLAAKTANRLAHLYAKSITAVLANANLPAKNISAIGCHGQTILHCPNLGFTLQLNNPSLLAELTGITVVSDFRSRDIAAGGEGAPLVPAFHDVMFRHPRVHRVILNIGGIANITDLNPVKATIGFDAGPGNMLMDSWIRKNKKMAFDKNGKWAASGTVIPALLSRLLADPYFKKKPPRSSGRDLFNAAWYEHALKPEYTACDVQATLLAVTAHAIAGAIHAYCRGTTEVYCCGGGAQNSALRNRLRELIPEARITVTDELNVGTQDVEALAFAWLAEQTLLRRPGNLPKATGARGKRILGGIYYK</sequence>
<dbReference type="InterPro" id="IPR043129">
    <property type="entry name" value="ATPase_NBD"/>
</dbReference>
<gene>
    <name evidence="1" type="primary">anmK</name>
    <name evidence="2" type="ORF">A2845_04080</name>
</gene>
<dbReference type="SUPFAM" id="SSF53067">
    <property type="entry name" value="Actin-like ATPase domain"/>
    <property type="match status" value="1"/>
</dbReference>